<dbReference type="RefSeq" id="WP_188476918.1">
    <property type="nucleotide sequence ID" value="NZ_BMFJ01000001.1"/>
</dbReference>
<dbReference type="PRINTS" id="PR00778">
    <property type="entry name" value="HTHARSR"/>
</dbReference>
<organism evidence="2 3">
    <name type="scientific">Primorskyibacter flagellatus</name>
    <dbReference type="NCBI Taxonomy" id="1387277"/>
    <lineage>
        <taxon>Bacteria</taxon>
        <taxon>Pseudomonadati</taxon>
        <taxon>Pseudomonadota</taxon>
        <taxon>Alphaproteobacteria</taxon>
        <taxon>Rhodobacterales</taxon>
        <taxon>Roseobacteraceae</taxon>
        <taxon>Primorskyibacter</taxon>
    </lineage>
</organism>
<dbReference type="InterPro" id="IPR036388">
    <property type="entry name" value="WH-like_DNA-bd_sf"/>
</dbReference>
<proteinExistence type="predicted"/>
<protein>
    <submittedName>
        <fullName evidence="2">Transcriptional regulator</fullName>
    </submittedName>
</protein>
<dbReference type="Proteomes" id="UP000612855">
    <property type="component" value="Unassembled WGS sequence"/>
</dbReference>
<dbReference type="Gene3D" id="1.10.10.10">
    <property type="entry name" value="Winged helix-like DNA-binding domain superfamily/Winged helix DNA-binding domain"/>
    <property type="match status" value="1"/>
</dbReference>
<evidence type="ECO:0000259" key="1">
    <source>
        <dbReference type="PROSITE" id="PS50987"/>
    </source>
</evidence>
<reference evidence="3" key="1">
    <citation type="journal article" date="2019" name="Int. J. Syst. Evol. Microbiol.">
        <title>The Global Catalogue of Microorganisms (GCM) 10K type strain sequencing project: providing services to taxonomists for standard genome sequencing and annotation.</title>
        <authorList>
            <consortium name="The Broad Institute Genomics Platform"/>
            <consortium name="The Broad Institute Genome Sequencing Center for Infectious Disease"/>
            <person name="Wu L."/>
            <person name="Ma J."/>
        </authorList>
    </citation>
    <scope>NUCLEOTIDE SEQUENCE [LARGE SCALE GENOMIC DNA]</scope>
    <source>
        <strain evidence="3">CGMCC 1.12664</strain>
    </source>
</reference>
<accession>A0A917A4S4</accession>
<dbReference type="InterPro" id="IPR036390">
    <property type="entry name" value="WH_DNA-bd_sf"/>
</dbReference>
<comment type="caution">
    <text evidence="2">The sequence shown here is derived from an EMBL/GenBank/DDBJ whole genome shotgun (WGS) entry which is preliminary data.</text>
</comment>
<feature type="domain" description="HTH arsR-type" evidence="1">
    <location>
        <begin position="1"/>
        <end position="94"/>
    </location>
</feature>
<dbReference type="PANTHER" id="PTHR38600">
    <property type="entry name" value="TRANSCRIPTIONAL REGULATORY PROTEIN"/>
    <property type="match status" value="1"/>
</dbReference>
<dbReference type="InterPro" id="IPR001845">
    <property type="entry name" value="HTH_ArsR_DNA-bd_dom"/>
</dbReference>
<dbReference type="SUPFAM" id="SSF46785">
    <property type="entry name" value="Winged helix' DNA-binding domain"/>
    <property type="match status" value="1"/>
</dbReference>
<dbReference type="Pfam" id="PF12840">
    <property type="entry name" value="HTH_20"/>
    <property type="match status" value="1"/>
</dbReference>
<sequence>MANMNPRLDLLFQALSDPTRRAVLEQLAGGPASVGDLAQPHDMALPSFTKHIAMLEQAGLIRSSKQGRVRMCQLVGARLKPAEAWFARQRGKSAEAETERLATLVTSLYRTG</sequence>
<dbReference type="InterPro" id="IPR011991">
    <property type="entry name" value="ArsR-like_HTH"/>
</dbReference>
<dbReference type="CDD" id="cd00090">
    <property type="entry name" value="HTH_ARSR"/>
    <property type="match status" value="1"/>
</dbReference>
<dbReference type="GO" id="GO:0003700">
    <property type="term" value="F:DNA-binding transcription factor activity"/>
    <property type="evidence" value="ECO:0007669"/>
    <property type="project" value="InterPro"/>
</dbReference>
<dbReference type="SMART" id="SM00418">
    <property type="entry name" value="HTH_ARSR"/>
    <property type="match status" value="1"/>
</dbReference>
<name>A0A917A4S4_9RHOB</name>
<keyword evidence="3" id="KW-1185">Reference proteome</keyword>
<gene>
    <name evidence="2" type="ORF">GCM10011360_13730</name>
</gene>
<dbReference type="PROSITE" id="PS50987">
    <property type="entry name" value="HTH_ARSR_2"/>
    <property type="match status" value="1"/>
</dbReference>
<dbReference type="EMBL" id="BMFJ01000001">
    <property type="protein sequence ID" value="GGE26621.1"/>
    <property type="molecule type" value="Genomic_DNA"/>
</dbReference>
<evidence type="ECO:0000313" key="3">
    <source>
        <dbReference type="Proteomes" id="UP000612855"/>
    </source>
</evidence>
<dbReference type="NCBIfam" id="NF033788">
    <property type="entry name" value="HTH_metalloreg"/>
    <property type="match status" value="1"/>
</dbReference>
<dbReference type="AlphaFoldDB" id="A0A917A4S4"/>
<dbReference type="PANTHER" id="PTHR38600:SF2">
    <property type="entry name" value="SLL0088 PROTEIN"/>
    <property type="match status" value="1"/>
</dbReference>
<evidence type="ECO:0000313" key="2">
    <source>
        <dbReference type="EMBL" id="GGE26621.1"/>
    </source>
</evidence>